<protein>
    <recommendedName>
        <fullName evidence="4">Vomeronasal type-1 receptor</fullName>
    </recommendedName>
</protein>
<sequence>MVAIFSVLGVVCAFLGLGVFLLSMICLLPINIYNAIISGMKLKHAIRVLDTSMLPTLFFSGSILMSIISLCLFYKITRNEREKKHQAYGKTADPRATTAYNQTSHHNPFSHHKHSLLNAYTYSFVVINAMWVCAGSVLLHTLVSDDSTEKVVEIIRSQVGLLRLNMIVLTVAASAMCVSSIFFAMGKSKHSTETTPLFSAV</sequence>
<feature type="transmembrane region" description="Helical" evidence="1">
    <location>
        <begin position="7"/>
        <end position="33"/>
    </location>
</feature>
<comment type="caution">
    <text evidence="2">The sequence shown here is derived from an EMBL/GenBank/DDBJ whole genome shotgun (WGS) entry which is preliminary data.</text>
</comment>
<gene>
    <name evidence="2" type="ORF">MFLAVUS_001608</name>
</gene>
<feature type="transmembrane region" description="Helical" evidence="1">
    <location>
        <begin position="119"/>
        <end position="142"/>
    </location>
</feature>
<keyword evidence="1" id="KW-1133">Transmembrane helix</keyword>
<keyword evidence="3" id="KW-1185">Reference proteome</keyword>
<accession>A0ABP9YMZ0</accession>
<keyword evidence="1" id="KW-0472">Membrane</keyword>
<evidence type="ECO:0000256" key="1">
    <source>
        <dbReference type="SAM" id="Phobius"/>
    </source>
</evidence>
<dbReference type="Proteomes" id="UP001473302">
    <property type="component" value="Unassembled WGS sequence"/>
</dbReference>
<dbReference type="EMBL" id="BAABUK010000003">
    <property type="protein sequence ID" value="GAA5808223.1"/>
    <property type="molecule type" value="Genomic_DNA"/>
</dbReference>
<name>A0ABP9YMZ0_9FUNG</name>
<feature type="transmembrane region" description="Helical" evidence="1">
    <location>
        <begin position="162"/>
        <end position="184"/>
    </location>
</feature>
<reference evidence="2 3" key="1">
    <citation type="submission" date="2024-04" db="EMBL/GenBank/DDBJ databases">
        <title>genome sequences of Mucor flavus KT1a and Helicostylum pulchrum KT1b strains isolated from the surface of a dry-aged beef.</title>
        <authorList>
            <person name="Toyotome T."/>
            <person name="Hosono M."/>
            <person name="Torimaru M."/>
            <person name="Fukuda K."/>
            <person name="Mikami N."/>
        </authorList>
    </citation>
    <scope>NUCLEOTIDE SEQUENCE [LARGE SCALE GENOMIC DNA]</scope>
    <source>
        <strain evidence="2 3">KT1a</strain>
    </source>
</reference>
<evidence type="ECO:0000313" key="2">
    <source>
        <dbReference type="EMBL" id="GAA5808223.1"/>
    </source>
</evidence>
<feature type="transmembrane region" description="Helical" evidence="1">
    <location>
        <begin position="53"/>
        <end position="74"/>
    </location>
</feature>
<evidence type="ECO:0000313" key="3">
    <source>
        <dbReference type="Proteomes" id="UP001473302"/>
    </source>
</evidence>
<evidence type="ECO:0008006" key="4">
    <source>
        <dbReference type="Google" id="ProtNLM"/>
    </source>
</evidence>
<proteinExistence type="predicted"/>
<keyword evidence="1" id="KW-0812">Transmembrane</keyword>
<organism evidence="2 3">
    <name type="scientific">Mucor flavus</name>
    <dbReference type="NCBI Taxonomy" id="439312"/>
    <lineage>
        <taxon>Eukaryota</taxon>
        <taxon>Fungi</taxon>
        <taxon>Fungi incertae sedis</taxon>
        <taxon>Mucoromycota</taxon>
        <taxon>Mucoromycotina</taxon>
        <taxon>Mucoromycetes</taxon>
        <taxon>Mucorales</taxon>
        <taxon>Mucorineae</taxon>
        <taxon>Mucoraceae</taxon>
        <taxon>Mucor</taxon>
    </lineage>
</organism>